<evidence type="ECO:0000256" key="1">
    <source>
        <dbReference type="ARBA" id="ARBA00004496"/>
    </source>
</evidence>
<dbReference type="CDD" id="cd00171">
    <property type="entry name" value="Sec7"/>
    <property type="match status" value="1"/>
</dbReference>
<feature type="compositionally biased region" description="Low complexity" evidence="6">
    <location>
        <begin position="389"/>
        <end position="398"/>
    </location>
</feature>
<comment type="caution">
    <text evidence="8">The sequence shown here is derived from an EMBL/GenBank/DDBJ whole genome shotgun (WGS) entry which is preliminary data.</text>
</comment>
<dbReference type="Gene3D" id="1.10.220.20">
    <property type="match status" value="1"/>
</dbReference>
<accession>A0AAV2TWA5</accession>
<keyword evidence="3" id="KW-0963">Cytoplasm</keyword>
<proteinExistence type="inferred from homology"/>
<feature type="compositionally biased region" description="Polar residues" evidence="6">
    <location>
        <begin position="1276"/>
        <end position="1294"/>
    </location>
</feature>
<dbReference type="PROSITE" id="PS50096">
    <property type="entry name" value="IQ"/>
    <property type="match status" value="1"/>
</dbReference>
<dbReference type="InterPro" id="IPR023394">
    <property type="entry name" value="Sec7_C_sf"/>
</dbReference>
<evidence type="ECO:0000256" key="5">
    <source>
        <dbReference type="ARBA" id="ARBA00023054"/>
    </source>
</evidence>
<feature type="region of interest" description="Disordered" evidence="6">
    <location>
        <begin position="1266"/>
        <end position="1294"/>
    </location>
</feature>
<reference evidence="8" key="1">
    <citation type="submission" date="2024-06" db="EMBL/GenBank/DDBJ databases">
        <authorList>
            <person name="Liu X."/>
            <person name="Lenzi L."/>
            <person name="Haldenby T S."/>
            <person name="Uol C."/>
        </authorList>
    </citation>
    <scope>NUCLEOTIDE SEQUENCE</scope>
</reference>
<evidence type="ECO:0000313" key="8">
    <source>
        <dbReference type="EMBL" id="CAL5139168.1"/>
    </source>
</evidence>
<dbReference type="InterPro" id="IPR033742">
    <property type="entry name" value="IQSEC_PH"/>
</dbReference>
<name>A0AAV2TWA5_CALDB</name>
<evidence type="ECO:0000256" key="3">
    <source>
        <dbReference type="ARBA" id="ARBA00022490"/>
    </source>
</evidence>
<dbReference type="GO" id="GO:0005085">
    <property type="term" value="F:guanyl-nucleotide exchange factor activity"/>
    <property type="evidence" value="ECO:0007669"/>
    <property type="project" value="InterPro"/>
</dbReference>
<evidence type="ECO:0000256" key="6">
    <source>
        <dbReference type="SAM" id="MobiDB-lite"/>
    </source>
</evidence>
<dbReference type="PANTHER" id="PTHR10663:SF342">
    <property type="entry name" value="FI21420P1"/>
    <property type="match status" value="1"/>
</dbReference>
<feature type="domain" description="SEC7" evidence="7">
    <location>
        <begin position="750"/>
        <end position="939"/>
    </location>
</feature>
<evidence type="ECO:0000256" key="4">
    <source>
        <dbReference type="ARBA" id="ARBA00022553"/>
    </source>
</evidence>
<dbReference type="Proteomes" id="UP001497525">
    <property type="component" value="Unassembled WGS sequence"/>
</dbReference>
<feature type="region of interest" description="Disordered" evidence="6">
    <location>
        <begin position="1214"/>
        <end position="1251"/>
    </location>
</feature>
<protein>
    <recommendedName>
        <fullName evidence="7">SEC7 domain-containing protein</fullName>
    </recommendedName>
</protein>
<organism evidence="8 9">
    <name type="scientific">Calicophoron daubneyi</name>
    <name type="common">Rumen fluke</name>
    <name type="synonym">Paramphistomum daubneyi</name>
    <dbReference type="NCBI Taxonomy" id="300641"/>
    <lineage>
        <taxon>Eukaryota</taxon>
        <taxon>Metazoa</taxon>
        <taxon>Spiralia</taxon>
        <taxon>Lophotrochozoa</taxon>
        <taxon>Platyhelminthes</taxon>
        <taxon>Trematoda</taxon>
        <taxon>Digenea</taxon>
        <taxon>Plagiorchiida</taxon>
        <taxon>Pronocephalata</taxon>
        <taxon>Paramphistomoidea</taxon>
        <taxon>Paramphistomidae</taxon>
        <taxon>Calicophoron</taxon>
    </lineage>
</organism>
<feature type="region of interest" description="Disordered" evidence="6">
    <location>
        <begin position="1117"/>
        <end position="1193"/>
    </location>
</feature>
<dbReference type="GO" id="GO:0030036">
    <property type="term" value="P:actin cytoskeleton organization"/>
    <property type="evidence" value="ECO:0007669"/>
    <property type="project" value="TreeGrafter"/>
</dbReference>
<dbReference type="GO" id="GO:0005737">
    <property type="term" value="C:cytoplasm"/>
    <property type="evidence" value="ECO:0007669"/>
    <property type="project" value="UniProtKB-SubCell"/>
</dbReference>
<dbReference type="Gene3D" id="2.30.29.30">
    <property type="entry name" value="Pleckstrin-homology domain (PH domain)/Phosphotyrosine-binding domain (PTB)"/>
    <property type="match status" value="1"/>
</dbReference>
<dbReference type="Pfam" id="PF16453">
    <property type="entry name" value="IQ_SEC7_PH"/>
    <property type="match status" value="1"/>
</dbReference>
<evidence type="ECO:0000256" key="2">
    <source>
        <dbReference type="ARBA" id="ARBA00006248"/>
    </source>
</evidence>
<dbReference type="Pfam" id="PF01369">
    <property type="entry name" value="Sec7"/>
    <property type="match status" value="1"/>
</dbReference>
<comment type="similarity">
    <text evidence="2">Belongs to the BRAG family.</text>
</comment>
<evidence type="ECO:0000313" key="9">
    <source>
        <dbReference type="Proteomes" id="UP001497525"/>
    </source>
</evidence>
<dbReference type="Gene3D" id="1.10.1000.11">
    <property type="entry name" value="Arf Nucleotide-binding Site Opener,domain 2"/>
    <property type="match status" value="1"/>
</dbReference>
<comment type="subcellular location">
    <subcellularLocation>
        <location evidence="1">Cytoplasm</location>
    </subcellularLocation>
</comment>
<feature type="region of interest" description="Disordered" evidence="6">
    <location>
        <begin position="388"/>
        <end position="409"/>
    </location>
</feature>
<sequence>MPSSFGENCESASNSLCEMHGYSSNISTRTFCPICASVCTSPLTNNGHVDSHNSIGLRQPTPIELQLHSHRAHGNSARKVATVNSAMIGRSNLNALRSTSLSTEHLDQPILFEVCARSPANVASSRHNSLDSNLLRPSLVQTTNVCRCKCTERRVDGQILDQISPRALKATRLPESSSINNQRENQLCFAGKKPESRSLPSSQTDPPLNSINSNCLIMYGLCNEQGDIDEVQIARSDLPNLSYELREDLRAKEIELTERCYGGRMRAQRAARIIQNTYRDYRMRMEYARIKQERSSGCKSAGNTPVQVSGTQLKIVLPRSNDILYDSCSPRSLSNEQSKLKPSGSVEDMVLEQAYVDWALQAATAQSNCNQLPNSDIAKTAEDGTTELVPPAVSSSAGPPCPVATGQNGVTPSRVAHSIGTNVSCANSLDLTSSTDSFQKQGVGSELCCGFYPVLVKEPPLESSVCNCGSRSFPNPFSCELQRRRTSPVRKLSSPTSIRRNFSDQSSTNPSVCFYQRTGPGIVSIVPVSIHSSPSSISSASHCTCMSYKDDSTNIANKMAHLLTHPSGHRQKYYCHCGADLIRRSRTQPPQLLLSNGQQTSLNSGPVLNLNHRILSAGGNPEEVILTDAVHFKTEAHSLQCTSKSTAQVQTTSPRGPLLVTMASSNLNHQNHFPAHATIPSVAGPHQLTRLGDQKMPNRILITPVHCQVHPCHPLPGDQQHRRQHQQASLCQLQHLPSHVTKYQAPSLEKRRKRVYRIGLNIVNKSPLKGIDFLIRCGFLDCSPETIARFLLNRKGLSRVAIGDYLGNTKDELAMATTRQFMRELDFRELEVDEALRLLLSCFRTPGESQKIVHLLTEFQSAYVEQNPARVKAQFRNADSVMVLAYAIVMLHTDMYSPNVRPQVKMTREEFVRNLRGVDAGEDLNRNLLLAIYDRIQLREMSVAPDHTDQVRKIQQHLTGPLRPLNLALPHRRLVCYCRLYEVPDKNKRERPGAHQREVFLFNDLLLITKAVQKKRRDAAIAYQVRVSLNLLGVRLSTFETANHPHGLELLFPLTSSNVPFSPKESGLSGNVLTPDGRARVLVALNTKTLSDRARFMEDLLECILEVTEMDRLRTEEEFGREVQQRRRVSRQSNAATNTTPPPSGTSPHVRGLSRVGKTESDHRSVGSDQCGSGVRWNKPETSDHTNLSAPRVPLHTSSSFGVVPSVPAPSIAHDASGHKFSADGESLRTQSSSSFSRGQQNSCIRPDSLGAKQFNSAGEVQRLSGDSGLLADLETPTSQTSHILGSSNSDSPS</sequence>
<dbReference type="InterPro" id="IPR035999">
    <property type="entry name" value="Sec7_dom_sf"/>
</dbReference>
<dbReference type="GO" id="GO:0032012">
    <property type="term" value="P:regulation of ARF protein signal transduction"/>
    <property type="evidence" value="ECO:0007669"/>
    <property type="project" value="InterPro"/>
</dbReference>
<keyword evidence="4" id="KW-0597">Phosphoprotein</keyword>
<dbReference type="SUPFAM" id="SSF50729">
    <property type="entry name" value="PH domain-like"/>
    <property type="match status" value="1"/>
</dbReference>
<dbReference type="SUPFAM" id="SSF48425">
    <property type="entry name" value="Sec7 domain"/>
    <property type="match status" value="1"/>
</dbReference>
<dbReference type="PROSITE" id="PS50190">
    <property type="entry name" value="SEC7"/>
    <property type="match status" value="1"/>
</dbReference>
<dbReference type="SMART" id="SM00222">
    <property type="entry name" value="Sec7"/>
    <property type="match status" value="1"/>
</dbReference>
<evidence type="ECO:0000259" key="7">
    <source>
        <dbReference type="PROSITE" id="PS50190"/>
    </source>
</evidence>
<keyword evidence="5" id="KW-0175">Coiled coil</keyword>
<feature type="compositionally biased region" description="Basic and acidic residues" evidence="6">
    <location>
        <begin position="1216"/>
        <end position="1227"/>
    </location>
</feature>
<feature type="compositionally biased region" description="Basic and acidic residues" evidence="6">
    <location>
        <begin position="1157"/>
        <end position="1166"/>
    </location>
</feature>
<feature type="compositionally biased region" description="Low complexity" evidence="6">
    <location>
        <begin position="1228"/>
        <end position="1243"/>
    </location>
</feature>
<dbReference type="EMBL" id="CAXLJL010000600">
    <property type="protein sequence ID" value="CAL5139168.1"/>
    <property type="molecule type" value="Genomic_DNA"/>
</dbReference>
<dbReference type="PANTHER" id="PTHR10663">
    <property type="entry name" value="GUANYL-NUCLEOTIDE EXCHANGE FACTOR"/>
    <property type="match status" value="1"/>
</dbReference>
<dbReference type="InterPro" id="IPR000904">
    <property type="entry name" value="Sec7_dom"/>
</dbReference>
<gene>
    <name evidence="8" type="ORF">CDAUBV1_LOCUS14205</name>
</gene>
<dbReference type="InterPro" id="IPR011993">
    <property type="entry name" value="PH-like_dom_sf"/>
</dbReference>